<keyword evidence="2" id="KW-1185">Reference proteome</keyword>
<reference evidence="1 2" key="1">
    <citation type="submission" date="2024-05" db="EMBL/GenBank/DDBJ databases">
        <title>Haplotype-resolved chromosome-level genome assembly of Huyou (Citrus changshanensis).</title>
        <authorList>
            <person name="Miao C."/>
            <person name="Chen W."/>
            <person name="Wu Y."/>
            <person name="Wang L."/>
            <person name="Zhao S."/>
            <person name="Grierson D."/>
            <person name="Xu C."/>
            <person name="Chen K."/>
        </authorList>
    </citation>
    <scope>NUCLEOTIDE SEQUENCE [LARGE SCALE GENOMIC DNA]</scope>
    <source>
        <strain evidence="1">01-14</strain>
        <tissue evidence="1">Leaf</tissue>
    </source>
</reference>
<dbReference type="Proteomes" id="UP001428341">
    <property type="component" value="Unassembled WGS sequence"/>
</dbReference>
<name>A0AAP0M861_9ROSI</name>
<dbReference type="EMBL" id="JBCGBO010000005">
    <property type="protein sequence ID" value="KAK9200559.1"/>
    <property type="molecule type" value="Genomic_DNA"/>
</dbReference>
<organism evidence="1 2">
    <name type="scientific">Citrus x changshan-huyou</name>
    <dbReference type="NCBI Taxonomy" id="2935761"/>
    <lineage>
        <taxon>Eukaryota</taxon>
        <taxon>Viridiplantae</taxon>
        <taxon>Streptophyta</taxon>
        <taxon>Embryophyta</taxon>
        <taxon>Tracheophyta</taxon>
        <taxon>Spermatophyta</taxon>
        <taxon>Magnoliopsida</taxon>
        <taxon>eudicotyledons</taxon>
        <taxon>Gunneridae</taxon>
        <taxon>Pentapetalae</taxon>
        <taxon>rosids</taxon>
        <taxon>malvids</taxon>
        <taxon>Sapindales</taxon>
        <taxon>Rutaceae</taxon>
        <taxon>Aurantioideae</taxon>
        <taxon>Citrus</taxon>
    </lineage>
</organism>
<evidence type="ECO:0000313" key="1">
    <source>
        <dbReference type="EMBL" id="KAK9200559.1"/>
    </source>
</evidence>
<comment type="caution">
    <text evidence="1">The sequence shown here is derived from an EMBL/GenBank/DDBJ whole genome shotgun (WGS) entry which is preliminary data.</text>
</comment>
<dbReference type="AlphaFoldDB" id="A0AAP0M861"/>
<evidence type="ECO:0000313" key="2">
    <source>
        <dbReference type="Proteomes" id="UP001428341"/>
    </source>
</evidence>
<protein>
    <submittedName>
        <fullName evidence="1">Uncharacterized protein</fullName>
    </submittedName>
</protein>
<sequence>MAATVRTGSYEGSEMKEQLQPAVSDISADGAFARPSAMSSRIQSFNAGDKFQEFSDRRDSNKRQHIIPCEFILKLLASSCVLLTTFSRL</sequence>
<gene>
    <name evidence="1" type="ORF">WN944_015757</name>
</gene>
<proteinExistence type="predicted"/>
<accession>A0AAP0M861</accession>